<evidence type="ECO:0000256" key="1">
    <source>
        <dbReference type="RuleBase" id="RU000363"/>
    </source>
</evidence>
<dbReference type="PRINTS" id="PR00080">
    <property type="entry name" value="SDRFAMILY"/>
</dbReference>
<dbReference type="InterPro" id="IPR036291">
    <property type="entry name" value="NAD(P)-bd_dom_sf"/>
</dbReference>
<name>I1QY89_ORYGL</name>
<dbReference type="CDD" id="cd05327">
    <property type="entry name" value="retinol-DH_like_SDR_c_like"/>
    <property type="match status" value="1"/>
</dbReference>
<dbReference type="eggNOG" id="KOG1208">
    <property type="taxonomic scope" value="Eukaryota"/>
</dbReference>
<proteinExistence type="inferred from homology"/>
<keyword evidence="4" id="KW-1185">Reference proteome</keyword>
<evidence type="ECO:0000313" key="4">
    <source>
        <dbReference type="Proteomes" id="UP000007306"/>
    </source>
</evidence>
<dbReference type="Gene3D" id="3.40.50.720">
    <property type="entry name" value="NAD(P)-binding Rossmann-like Domain"/>
    <property type="match status" value="1"/>
</dbReference>
<dbReference type="Pfam" id="PF00106">
    <property type="entry name" value="adh_short"/>
    <property type="match status" value="1"/>
</dbReference>
<protein>
    <submittedName>
        <fullName evidence="3">Uncharacterized protein</fullName>
    </submittedName>
</protein>
<dbReference type="SUPFAM" id="SSF51735">
    <property type="entry name" value="NAD(P)-binding Rossmann-fold domains"/>
    <property type="match status" value="1"/>
</dbReference>
<dbReference type="InterPro" id="IPR002347">
    <property type="entry name" value="SDR_fam"/>
</dbReference>
<dbReference type="Gramene" id="ORGLA11G0048100.1">
    <property type="protein sequence ID" value="ORGLA11G0048100.1"/>
    <property type="gene ID" value="ORGLA11G0048100"/>
</dbReference>
<dbReference type="Proteomes" id="UP000007306">
    <property type="component" value="Chromosome 11"/>
</dbReference>
<organism evidence="3 4">
    <name type="scientific">Oryza glaberrima</name>
    <name type="common">African rice</name>
    <dbReference type="NCBI Taxonomy" id="4538"/>
    <lineage>
        <taxon>Eukaryota</taxon>
        <taxon>Viridiplantae</taxon>
        <taxon>Streptophyta</taxon>
        <taxon>Embryophyta</taxon>
        <taxon>Tracheophyta</taxon>
        <taxon>Spermatophyta</taxon>
        <taxon>Magnoliopsida</taxon>
        <taxon>Liliopsida</taxon>
        <taxon>Poales</taxon>
        <taxon>Poaceae</taxon>
        <taxon>BOP clade</taxon>
        <taxon>Oryzoideae</taxon>
        <taxon>Oryzeae</taxon>
        <taxon>Oryzinae</taxon>
        <taxon>Oryza</taxon>
    </lineage>
</organism>
<dbReference type="InterPro" id="IPR055280">
    <property type="entry name" value="TIC32"/>
</dbReference>
<sequence>MGLWEWPWDRRRRGPSGLGPTSTAEEVTAGVDATHLTAIVTGATNGIGRETARVLARRGAEVIIPARTMESGNAVKQSIAEEVPGSRLHVMEMDLASLDSVRCFATAFDSSHTHLNILINNAGIMGCPFKLSKDGIELQFATNHVGHFLLTNLLLDKMKSTARKTGVQGRIVNVSSIAHKRSDGSCFDLNKLNDKSRYKPLIAYAHSKLANILHANELAKRFQLTHLIYSSFFSDEITVWIYHPLGNNNLDSIQEEGCNLTANSLHPGVILTNITRYVVTNSVMVSILSVGNLFLKNTQQGAATTCYLALHPELKDVSGKYFADCKEATPRPAARDAELAKRLWDFSEQLVDTNRRGEFNRQK</sequence>
<reference evidence="3 4" key="2">
    <citation type="submission" date="2018-04" db="EMBL/GenBank/DDBJ databases">
        <title>OglaRS2 (Oryza glaberrima Reference Sequence Version 2).</title>
        <authorList>
            <person name="Zhang J."/>
            <person name="Kudrna D."/>
            <person name="Lee S."/>
            <person name="Talag J."/>
            <person name="Rajasekar S."/>
            <person name="Wing R.A."/>
        </authorList>
    </citation>
    <scope>NUCLEOTIDE SEQUENCE [LARGE SCALE GENOMIC DNA]</scope>
    <source>
        <strain evidence="3 4">cv. IRGC 96717</strain>
    </source>
</reference>
<dbReference type="PRINTS" id="PR00081">
    <property type="entry name" value="GDHRDH"/>
</dbReference>
<comment type="similarity">
    <text evidence="1">Belongs to the short-chain dehydrogenases/reductases (SDR) family.</text>
</comment>
<dbReference type="OMA" id="PLVPWAR"/>
<dbReference type="PANTHER" id="PTHR48476:SF1">
    <property type="entry name" value="SHORT-CHAIN DEHYDROGENASE TIC 32, CHLOROPLASTIC-LIKE"/>
    <property type="match status" value="1"/>
</dbReference>
<evidence type="ECO:0000313" key="3">
    <source>
        <dbReference type="EnsemblPlants" id="ORGLA11G0048100.1"/>
    </source>
</evidence>
<reference evidence="3" key="1">
    <citation type="submission" date="2015-06" db="UniProtKB">
        <authorList>
            <consortium name="EnsemblPlants"/>
        </authorList>
    </citation>
    <scope>IDENTIFICATION</scope>
</reference>
<dbReference type="EnsemblPlants" id="ORGLA11G0048100.1">
    <property type="protein sequence ID" value="ORGLA11G0048100.1"/>
    <property type="gene ID" value="ORGLA11G0048100"/>
</dbReference>
<accession>I1QY89</accession>
<dbReference type="STRING" id="4538.I1QY89"/>
<evidence type="ECO:0000256" key="2">
    <source>
        <dbReference type="SAM" id="MobiDB-lite"/>
    </source>
</evidence>
<feature type="region of interest" description="Disordered" evidence="2">
    <location>
        <begin position="1"/>
        <end position="23"/>
    </location>
</feature>
<dbReference type="AlphaFoldDB" id="I1QY89"/>
<dbReference type="PANTHER" id="PTHR48476">
    <property type="entry name" value="SHORT-CHAIN DEHYDROGENASE TIC 32, CHLOROPLASTIC-LIKE"/>
    <property type="match status" value="1"/>
</dbReference>
<dbReference type="HOGENOM" id="CLU_010194_44_0_1"/>